<dbReference type="AlphaFoldDB" id="A0A642UYR3"/>
<protein>
    <recommendedName>
        <fullName evidence="2">PWWP domain-containing protein</fullName>
    </recommendedName>
</protein>
<dbReference type="VEuPathDB" id="FungiDB:TRICI_004816"/>
<gene>
    <name evidence="3" type="ORF">TRICI_004816</name>
</gene>
<feature type="region of interest" description="Disordered" evidence="1">
    <location>
        <begin position="269"/>
        <end position="383"/>
    </location>
</feature>
<organism evidence="3 4">
    <name type="scientific">Trichomonascus ciferrii</name>
    <dbReference type="NCBI Taxonomy" id="44093"/>
    <lineage>
        <taxon>Eukaryota</taxon>
        <taxon>Fungi</taxon>
        <taxon>Dikarya</taxon>
        <taxon>Ascomycota</taxon>
        <taxon>Saccharomycotina</taxon>
        <taxon>Dipodascomycetes</taxon>
        <taxon>Dipodascales</taxon>
        <taxon>Trichomonascaceae</taxon>
        <taxon>Trichomonascus</taxon>
        <taxon>Trichomonascus ciferrii complex</taxon>
    </lineage>
</organism>
<proteinExistence type="predicted"/>
<feature type="compositionally biased region" description="Acidic residues" evidence="1">
    <location>
        <begin position="148"/>
        <end position="164"/>
    </location>
</feature>
<evidence type="ECO:0000313" key="3">
    <source>
        <dbReference type="EMBL" id="KAA8908162.1"/>
    </source>
</evidence>
<dbReference type="Pfam" id="PF00855">
    <property type="entry name" value="PWWP"/>
    <property type="match status" value="1"/>
</dbReference>
<keyword evidence="4" id="KW-1185">Reference proteome</keyword>
<dbReference type="InterPro" id="IPR000313">
    <property type="entry name" value="PWWP_dom"/>
</dbReference>
<evidence type="ECO:0000313" key="4">
    <source>
        <dbReference type="Proteomes" id="UP000761534"/>
    </source>
</evidence>
<dbReference type="SUPFAM" id="SSF63748">
    <property type="entry name" value="Tudor/PWWP/MBT"/>
    <property type="match status" value="1"/>
</dbReference>
<feature type="compositionally biased region" description="Basic and acidic residues" evidence="1">
    <location>
        <begin position="120"/>
        <end position="143"/>
    </location>
</feature>
<evidence type="ECO:0000259" key="2">
    <source>
        <dbReference type="Pfam" id="PF00855"/>
    </source>
</evidence>
<dbReference type="Gene3D" id="2.30.30.140">
    <property type="match status" value="1"/>
</dbReference>
<evidence type="ECO:0000256" key="1">
    <source>
        <dbReference type="SAM" id="MobiDB-lite"/>
    </source>
</evidence>
<dbReference type="Proteomes" id="UP000761534">
    <property type="component" value="Unassembled WGS sequence"/>
</dbReference>
<reference evidence="3" key="1">
    <citation type="journal article" date="2019" name="G3 (Bethesda)">
        <title>Genome Assemblies of Two Rare Opportunistic Yeast Pathogens: Diutina rugosa (syn. Candida rugosa) and Trichomonascus ciferrii (syn. Candida ciferrii).</title>
        <authorList>
            <person name="Mixao V."/>
            <person name="Saus E."/>
            <person name="Hansen A.P."/>
            <person name="Lass-Florl C."/>
            <person name="Gabaldon T."/>
        </authorList>
    </citation>
    <scope>NUCLEOTIDE SEQUENCE</scope>
    <source>
        <strain evidence="3">CBS 4856</strain>
    </source>
</reference>
<name>A0A642UYR3_9ASCO</name>
<feature type="region of interest" description="Disordered" evidence="1">
    <location>
        <begin position="70"/>
        <end position="179"/>
    </location>
</feature>
<accession>A0A642UYR3</accession>
<comment type="caution">
    <text evidence="3">The sequence shown here is derived from an EMBL/GenBank/DDBJ whole genome shotgun (WGS) entry which is preliminary data.</text>
</comment>
<feature type="compositionally biased region" description="Basic and acidic residues" evidence="1">
    <location>
        <begin position="298"/>
        <end position="365"/>
    </location>
</feature>
<feature type="domain" description="PWWP" evidence="2">
    <location>
        <begin position="3"/>
        <end position="75"/>
    </location>
</feature>
<dbReference type="EMBL" id="SWFS01000369">
    <property type="protein sequence ID" value="KAA8908162.1"/>
    <property type="molecule type" value="Genomic_DNA"/>
</dbReference>
<dbReference type="OrthoDB" id="62853at2759"/>
<sequence>MTEELTPSGVMKAKPKGAKGKAVWPVRFFVDGSYMWGGEKELKALSKDDAQAYVDKPKNKRDKTLLEAYRVATNPPSMEDLADNADRPQTSKRKASKRQEEDEAPTNGKKTTTNKRRKAEVKEDKKTTTTKKKEDGGKKKEQEAGGGSEEDAELQPEEVEDESPENIKPSYAKLREDVAGREEQIRAIRHRLQRGFLDSAKPSESQLPQLSAHIKTLEVNPDLEISIIRKFKVNKVLKQLLKIDDIPADGFHRFRERAEKLLIRWSTVKETGESSLGSADTTREVGDETNGDSSPAVEAKKEDENANCENKKEGNEGSEHKKEDDSSDKKKEDSGSDDKKVESEDKKDDVSTEKKDEPKQEDNNNKETNNNHTPAAEEKPAEN</sequence>